<evidence type="ECO:0000256" key="2">
    <source>
        <dbReference type="ARBA" id="ARBA00022723"/>
    </source>
</evidence>
<dbReference type="SUPFAM" id="SSF57701">
    <property type="entry name" value="Zn2/Cys6 DNA-binding domain"/>
    <property type="match status" value="1"/>
</dbReference>
<dbReference type="EMBL" id="CP110430">
    <property type="protein sequence ID" value="WAQ89279.1"/>
    <property type="molecule type" value="Genomic_DNA"/>
</dbReference>
<dbReference type="GeneID" id="77801802"/>
<dbReference type="RefSeq" id="XP_053024834.1">
    <property type="nucleotide sequence ID" value="XM_053160907.1"/>
</dbReference>
<evidence type="ECO:0000256" key="3">
    <source>
        <dbReference type="ARBA" id="ARBA00023242"/>
    </source>
</evidence>
<dbReference type="InterPro" id="IPR050613">
    <property type="entry name" value="Sec_Metabolite_Reg"/>
</dbReference>
<organism evidence="6 7">
    <name type="scientific">Puccinia triticina</name>
    <dbReference type="NCBI Taxonomy" id="208348"/>
    <lineage>
        <taxon>Eukaryota</taxon>
        <taxon>Fungi</taxon>
        <taxon>Dikarya</taxon>
        <taxon>Basidiomycota</taxon>
        <taxon>Pucciniomycotina</taxon>
        <taxon>Pucciniomycetes</taxon>
        <taxon>Pucciniales</taxon>
        <taxon>Pucciniaceae</taxon>
        <taxon>Puccinia</taxon>
    </lineage>
</organism>
<dbReference type="PROSITE" id="PS50048">
    <property type="entry name" value="ZN2_CY6_FUNGAL_2"/>
    <property type="match status" value="1"/>
</dbReference>
<dbReference type="Pfam" id="PF00172">
    <property type="entry name" value="Zn_clus"/>
    <property type="match status" value="1"/>
</dbReference>
<name>A0ABY7CVE6_9BASI</name>
<dbReference type="Pfam" id="PF04082">
    <property type="entry name" value="Fungal_trans"/>
    <property type="match status" value="1"/>
</dbReference>
<dbReference type="PANTHER" id="PTHR31001:SF89">
    <property type="entry name" value="ZN(2)-C6 FUNGAL-TYPE DOMAIN-CONTAINING PROTEIN"/>
    <property type="match status" value="1"/>
</dbReference>
<dbReference type="InterPro" id="IPR036864">
    <property type="entry name" value="Zn2-C6_fun-type_DNA-bd_sf"/>
</dbReference>
<dbReference type="CDD" id="cd12148">
    <property type="entry name" value="fungal_TF_MHR"/>
    <property type="match status" value="1"/>
</dbReference>
<dbReference type="Gene3D" id="4.10.240.10">
    <property type="entry name" value="Zn(2)-C6 fungal-type DNA-binding domain"/>
    <property type="match status" value="1"/>
</dbReference>
<dbReference type="InterPro" id="IPR001138">
    <property type="entry name" value="Zn2Cys6_DnaBD"/>
</dbReference>
<evidence type="ECO:0000256" key="4">
    <source>
        <dbReference type="SAM" id="MobiDB-lite"/>
    </source>
</evidence>
<comment type="subcellular location">
    <subcellularLocation>
        <location evidence="1">Nucleus</location>
    </subcellularLocation>
</comment>
<protein>
    <recommendedName>
        <fullName evidence="5">Zn(2)-C6 fungal-type domain-containing protein</fullName>
    </recommendedName>
</protein>
<dbReference type="InterPro" id="IPR007219">
    <property type="entry name" value="XnlR_reg_dom"/>
</dbReference>
<proteinExistence type="predicted"/>
<evidence type="ECO:0000256" key="1">
    <source>
        <dbReference type="ARBA" id="ARBA00004123"/>
    </source>
</evidence>
<keyword evidence="3" id="KW-0539">Nucleus</keyword>
<dbReference type="PANTHER" id="PTHR31001">
    <property type="entry name" value="UNCHARACTERIZED TRANSCRIPTIONAL REGULATORY PROTEIN"/>
    <property type="match status" value="1"/>
</dbReference>
<dbReference type="CDD" id="cd00067">
    <property type="entry name" value="GAL4"/>
    <property type="match status" value="1"/>
</dbReference>
<evidence type="ECO:0000259" key="5">
    <source>
        <dbReference type="PROSITE" id="PS50048"/>
    </source>
</evidence>
<evidence type="ECO:0000313" key="7">
    <source>
        <dbReference type="Proteomes" id="UP001164743"/>
    </source>
</evidence>
<keyword evidence="7" id="KW-1185">Reference proteome</keyword>
<dbReference type="SMART" id="SM00066">
    <property type="entry name" value="GAL4"/>
    <property type="match status" value="1"/>
</dbReference>
<keyword evidence="2" id="KW-0479">Metal-binding</keyword>
<feature type="region of interest" description="Disordered" evidence="4">
    <location>
        <begin position="71"/>
        <end position="97"/>
    </location>
</feature>
<gene>
    <name evidence="6" type="ORF">PtA15_10A703</name>
</gene>
<feature type="domain" description="Zn(2)-C6 fungal-type" evidence="5">
    <location>
        <begin position="66"/>
        <end position="95"/>
    </location>
</feature>
<evidence type="ECO:0000313" key="6">
    <source>
        <dbReference type="EMBL" id="WAQ89279.1"/>
    </source>
</evidence>
<reference evidence="6" key="1">
    <citation type="submission" date="2022-10" db="EMBL/GenBank/DDBJ databases">
        <title>Puccinia triticina Genome sequencing and assembly.</title>
        <authorList>
            <person name="Li C."/>
        </authorList>
    </citation>
    <scope>NUCLEOTIDE SEQUENCE</scope>
    <source>
        <strain evidence="6">Pt15</strain>
    </source>
</reference>
<dbReference type="Proteomes" id="UP001164743">
    <property type="component" value="Chromosome 10A"/>
</dbReference>
<sequence>MEYSNSFILTSNDIYPQQPPQPMASINHIQASSSQQIPLIPAIPHIPSPINPPTFAARRPARPITKCDRCRSRKSKCDSGQPCGPCQKSKADCKYTDGRPTKGVAEGSLSSAPYPQNQLLKSAISLKKDRQDVMAKIDTLHKLLNDVTARQAVQAYEMNFSLQNRIPSCDTGFGIDLEADNLVTHFSKLWLRKEPDQSFFKATHPALVQLRQHQIPRWQQSTRWTNWSDYQAESRYQQLSRFDPSILPDENECHDLFRRFLMSCDWYFEVLTEPEMNVAEAEVHHYRSLGISPTTPEQWTRIALALAVCRLTLACLDWAGTNENEQLSRKRCERILKWCDLSVMALQRAELDHNPTVEAMRVLIILTSTIFFETDYGLMGSSPQMLKLHAVAVDVSERLNLHRDPPSYMSSKEKDDRRRMWWALVTIDSHFYSTGATSHSVLRLQNSDTKLPVSRQIYASNTFPDDQMAPLDLRSARSRFELGKFNNRCCQLLAQRKPLATLSDIWKLDQDLVALEANVPPEQRLASDLDLSNLFQRPLRPAGPIDDALRNGQQIFYIGFWHIRSKIHRGLLYTKQTSSDSIKSVINVDAHREIVRRSSYCLLHLYRHTKLPTAFISAIASAALTLSLELIDQPSQPNNCEMRTIIIECFSRLQTNSSPIIGRACQVLEYFLDPTRPRVGIPRSYQGGLSEWQEFDTPEAFHWKADETPENQFDRFAPPATEQREDATIGLSANPAFPADAREFGYPLKPSPEQAGGVHRTPMLDLCYPLNPSPEQAPEVHPSPTLDLCYPLHSSPEQGSEMHGIDLCYPLKQSVEQGTDVHGNPVLNWTCPPFS</sequence>
<accession>A0ABY7CVE6</accession>